<feature type="domain" description="PET hydrolase/cutinase-like" evidence="2">
    <location>
        <begin position="139"/>
        <end position="268"/>
    </location>
</feature>
<accession>A0ABS0AHB6</accession>
<evidence type="ECO:0000313" key="3">
    <source>
        <dbReference type="EMBL" id="MBF5053504.1"/>
    </source>
</evidence>
<keyword evidence="4" id="KW-1185">Reference proteome</keyword>
<dbReference type="Gene3D" id="3.40.50.1820">
    <property type="entry name" value="alpha/beta hydrolase"/>
    <property type="match status" value="1"/>
</dbReference>
<dbReference type="Pfam" id="PF12740">
    <property type="entry name" value="PETase"/>
    <property type="match status" value="1"/>
</dbReference>
<reference evidence="3 4" key="1">
    <citation type="submission" date="2012-09" db="EMBL/GenBank/DDBJ databases">
        <title>Genome Sequence of alkane-degrading Bacterium Alcanivorax venustensis ISO4.</title>
        <authorList>
            <person name="Lai Q."/>
            <person name="Shao Z."/>
        </authorList>
    </citation>
    <scope>NUCLEOTIDE SEQUENCE [LARGE SCALE GENOMIC DNA]</scope>
    <source>
        <strain evidence="3 4">ISO4</strain>
    </source>
</reference>
<gene>
    <name evidence="3" type="ORF">ISO4_02106</name>
</gene>
<dbReference type="RefSeq" id="WP_194856198.1">
    <property type="nucleotide sequence ID" value="NZ_ARXR01000017.1"/>
</dbReference>
<evidence type="ECO:0000313" key="4">
    <source>
        <dbReference type="Proteomes" id="UP000644441"/>
    </source>
</evidence>
<comment type="caution">
    <text evidence="3">The sequence shown here is derived from an EMBL/GenBank/DDBJ whole genome shotgun (WGS) entry which is preliminary data.</text>
</comment>
<proteinExistence type="predicted"/>
<protein>
    <recommendedName>
        <fullName evidence="2">PET hydrolase/cutinase-like domain-containing protein</fullName>
    </recommendedName>
</protein>
<feature type="region of interest" description="Disordered" evidence="1">
    <location>
        <begin position="33"/>
        <end position="56"/>
    </location>
</feature>
<dbReference type="Proteomes" id="UP000644441">
    <property type="component" value="Unassembled WGS sequence"/>
</dbReference>
<dbReference type="EMBL" id="ARXR01000017">
    <property type="protein sequence ID" value="MBF5053504.1"/>
    <property type="molecule type" value="Genomic_DNA"/>
</dbReference>
<dbReference type="PROSITE" id="PS51257">
    <property type="entry name" value="PROKAR_LIPOPROTEIN"/>
    <property type="match status" value="1"/>
</dbReference>
<dbReference type="InterPro" id="IPR041127">
    <property type="entry name" value="PET_hydrolase/cutinase-like"/>
</dbReference>
<sequence>MSSTFRSLPGNGLGLVFLSAFLFLAGCGGDSSSSYVEDTPDAKTTPDAVSTGVAADPSTAGPFTVAEEEYNFGRMTVMDNKNGDSYDTDIHGYIQYPEGQTGPFPVVLFLHGRHGTCYDGWGIDDDDCANPIPSYRGYEYISRNLASHGYAVISVDANDINDNDSGPSNGDTGALARSMLVVRHLDEFRTINASGGNSLDMLTGKLDMSEIGIMGHSRGGEGVNQTVIYNRNQPEPHNITAVFSLAPTDYNTQTVSNVTFLALAGYCDGDVEDLMGNFAYDTSRYAVDNDPYPKFQLIPMGANHNYYNTVWTTDTRPDDWTILDSDGDDPWCGENAAGNGRDTPEVQQAQGLFFIASFFRYFIGGEEEFGAYWNGQTSVPGNTCPDGTGPCDDRYLLSIHAPAADRLVIDDTLDPASLTTNNLGGAVRFDGFSSFGICQTNGRPGEGCDVATPTFNIAEQLFMAWDTAATYRSELLGVNAVDYQVLSVRVGVSHGDADNTAGQDFQVILEDMDGNRVSALASDYTESLFYPPGREFYDETNHGSQKTTLNAVDIPLTAFEGVDFTNLNAIELAFDQTPAGTVQVTDLVLQRVDF</sequence>
<dbReference type="InterPro" id="IPR029058">
    <property type="entry name" value="AB_hydrolase_fold"/>
</dbReference>
<evidence type="ECO:0000256" key="1">
    <source>
        <dbReference type="SAM" id="MobiDB-lite"/>
    </source>
</evidence>
<evidence type="ECO:0000259" key="2">
    <source>
        <dbReference type="Pfam" id="PF12740"/>
    </source>
</evidence>
<name>A0ABS0AHB6_9GAMM</name>
<organism evidence="3 4">
    <name type="scientific">Alloalcanivorax venustensis ISO4</name>
    <dbReference type="NCBI Taxonomy" id="1177184"/>
    <lineage>
        <taxon>Bacteria</taxon>
        <taxon>Pseudomonadati</taxon>
        <taxon>Pseudomonadota</taxon>
        <taxon>Gammaproteobacteria</taxon>
        <taxon>Oceanospirillales</taxon>
        <taxon>Alcanivoracaceae</taxon>
        <taxon>Alloalcanivorax</taxon>
    </lineage>
</organism>
<dbReference type="SUPFAM" id="SSF53474">
    <property type="entry name" value="alpha/beta-Hydrolases"/>
    <property type="match status" value="1"/>
</dbReference>